<feature type="compositionally biased region" description="Basic and acidic residues" evidence="1">
    <location>
        <begin position="1284"/>
        <end position="1293"/>
    </location>
</feature>
<feature type="region of interest" description="Disordered" evidence="1">
    <location>
        <begin position="596"/>
        <end position="670"/>
    </location>
</feature>
<reference evidence="4" key="1">
    <citation type="journal article" date="2020" name="PLoS Negl. Trop. Dis.">
        <title>High-quality nuclear genome for Sarcoptes scabiei-A critical resource for a neglected parasite.</title>
        <authorList>
            <person name="Korhonen P.K."/>
            <person name="Gasser R.B."/>
            <person name="Ma G."/>
            <person name="Wang T."/>
            <person name="Stroehlein A.J."/>
            <person name="Young N.D."/>
            <person name="Ang C.S."/>
            <person name="Fernando D.D."/>
            <person name="Lu H.C."/>
            <person name="Taylor S."/>
            <person name="Reynolds S.L."/>
            <person name="Mofiz E."/>
            <person name="Najaraj S.H."/>
            <person name="Gowda H."/>
            <person name="Madugundu A."/>
            <person name="Renuse S."/>
            <person name="Holt D."/>
            <person name="Pandey A."/>
            <person name="Papenfuss A.T."/>
            <person name="Fischer K."/>
        </authorList>
    </citation>
    <scope>NUCLEOTIDE SEQUENCE [LARGE SCALE GENOMIC DNA]</scope>
</reference>
<feature type="compositionally biased region" description="Basic and acidic residues" evidence="1">
    <location>
        <begin position="1164"/>
        <end position="1183"/>
    </location>
</feature>
<feature type="compositionally biased region" description="Low complexity" evidence="1">
    <location>
        <begin position="1153"/>
        <end position="1162"/>
    </location>
</feature>
<reference evidence="2" key="2">
    <citation type="submission" date="2020-01" db="EMBL/GenBank/DDBJ databases">
        <authorList>
            <person name="Korhonen P.K.K."/>
            <person name="Guangxu M.G."/>
            <person name="Wang T.W."/>
            <person name="Stroehlein A.J.S."/>
            <person name="Young N.D."/>
            <person name="Ang C.-S.A."/>
            <person name="Fernando D.W.F."/>
            <person name="Lu H.L."/>
            <person name="Taylor S.T."/>
            <person name="Ehtesham M.E.M."/>
            <person name="Najaraj S.H.N."/>
            <person name="Harsha G.H.G."/>
            <person name="Madugundu A.M."/>
            <person name="Renuse S.R."/>
            <person name="Holt D.H."/>
            <person name="Pandey A.P."/>
            <person name="Papenfuss A.P."/>
            <person name="Gasser R.B.G."/>
            <person name="Fischer K.F."/>
        </authorList>
    </citation>
    <scope>NUCLEOTIDE SEQUENCE</scope>
    <source>
        <strain evidence="2">SSS_KF_BRIS2020</strain>
    </source>
</reference>
<feature type="compositionally biased region" description="Low complexity" evidence="1">
    <location>
        <begin position="2175"/>
        <end position="2207"/>
    </location>
</feature>
<accession>A0A834VG80</accession>
<feature type="compositionally biased region" description="Low complexity" evidence="1">
    <location>
        <begin position="2039"/>
        <end position="2070"/>
    </location>
</feature>
<feature type="region of interest" description="Disordered" evidence="1">
    <location>
        <begin position="110"/>
        <end position="138"/>
    </location>
</feature>
<gene>
    <name evidence="2" type="ORF">SSS_7364</name>
</gene>
<feature type="compositionally biased region" description="Basic residues" evidence="1">
    <location>
        <begin position="641"/>
        <end position="659"/>
    </location>
</feature>
<feature type="compositionally biased region" description="Acidic residues" evidence="1">
    <location>
        <begin position="602"/>
        <end position="613"/>
    </location>
</feature>
<protein>
    <submittedName>
        <fullName evidence="2 3">Uncharacterized protein</fullName>
    </submittedName>
</protein>
<feature type="compositionally biased region" description="Acidic residues" evidence="1">
    <location>
        <begin position="2351"/>
        <end position="2364"/>
    </location>
</feature>
<feature type="region of interest" description="Disordered" evidence="1">
    <location>
        <begin position="1138"/>
        <end position="1194"/>
    </location>
</feature>
<feature type="compositionally biased region" description="Low complexity" evidence="1">
    <location>
        <begin position="1632"/>
        <end position="1650"/>
    </location>
</feature>
<evidence type="ECO:0000313" key="4">
    <source>
        <dbReference type="Proteomes" id="UP000070412"/>
    </source>
</evidence>
<feature type="region of interest" description="Disordered" evidence="1">
    <location>
        <begin position="2252"/>
        <end position="2389"/>
    </location>
</feature>
<feature type="region of interest" description="Disordered" evidence="1">
    <location>
        <begin position="943"/>
        <end position="1025"/>
    </location>
</feature>
<feature type="compositionally biased region" description="Low complexity" evidence="1">
    <location>
        <begin position="2133"/>
        <end position="2146"/>
    </location>
</feature>
<feature type="compositionally biased region" description="Low complexity" evidence="1">
    <location>
        <begin position="1184"/>
        <end position="1193"/>
    </location>
</feature>
<feature type="compositionally biased region" description="Polar residues" evidence="1">
    <location>
        <begin position="274"/>
        <end position="283"/>
    </location>
</feature>
<feature type="compositionally biased region" description="Low complexity" evidence="1">
    <location>
        <begin position="1669"/>
        <end position="1682"/>
    </location>
</feature>
<feature type="region of interest" description="Disordered" evidence="1">
    <location>
        <begin position="711"/>
        <end position="731"/>
    </location>
</feature>
<feature type="compositionally biased region" description="Polar residues" evidence="1">
    <location>
        <begin position="1652"/>
        <end position="1668"/>
    </location>
</feature>
<dbReference type="EMBL" id="WVUK01000045">
    <property type="protein sequence ID" value="KAF7495766.1"/>
    <property type="molecule type" value="Genomic_DNA"/>
</dbReference>
<feature type="region of interest" description="Disordered" evidence="1">
    <location>
        <begin position="2494"/>
        <end position="2552"/>
    </location>
</feature>
<keyword evidence="4" id="KW-1185">Reference proteome</keyword>
<feature type="compositionally biased region" description="Basic and acidic residues" evidence="1">
    <location>
        <begin position="263"/>
        <end position="272"/>
    </location>
</feature>
<feature type="compositionally biased region" description="Basic and acidic residues" evidence="1">
    <location>
        <begin position="981"/>
        <end position="1008"/>
    </location>
</feature>
<feature type="compositionally biased region" description="Low complexity" evidence="1">
    <location>
        <begin position="1344"/>
        <end position="1363"/>
    </location>
</feature>
<feature type="region of interest" description="Disordered" evidence="1">
    <location>
        <begin position="261"/>
        <end position="357"/>
    </location>
</feature>
<feature type="compositionally biased region" description="Acidic residues" evidence="1">
    <location>
        <begin position="2373"/>
        <end position="2384"/>
    </location>
</feature>
<feature type="region of interest" description="Disordered" evidence="1">
    <location>
        <begin position="1508"/>
        <end position="1531"/>
    </location>
</feature>
<feature type="compositionally biased region" description="Low complexity" evidence="1">
    <location>
        <begin position="1605"/>
        <end position="1622"/>
    </location>
</feature>
<dbReference type="EnsemblMetazoa" id="SSS_7364s_mrna">
    <property type="protein sequence ID" value="KAF7495766.1"/>
    <property type="gene ID" value="SSS_7364"/>
</dbReference>
<feature type="compositionally biased region" description="Low complexity" evidence="1">
    <location>
        <begin position="2307"/>
        <end position="2323"/>
    </location>
</feature>
<feature type="region of interest" description="Disordered" evidence="1">
    <location>
        <begin position="1270"/>
        <end position="1313"/>
    </location>
</feature>
<feature type="region of interest" description="Disordered" evidence="1">
    <location>
        <begin position="2126"/>
        <end position="2146"/>
    </location>
</feature>
<feature type="compositionally biased region" description="Polar residues" evidence="1">
    <location>
        <begin position="1294"/>
        <end position="1313"/>
    </location>
</feature>
<feature type="region of interest" description="Disordered" evidence="1">
    <location>
        <begin position="917"/>
        <end position="936"/>
    </location>
</feature>
<feature type="region of interest" description="Disordered" evidence="1">
    <location>
        <begin position="2175"/>
        <end position="2217"/>
    </location>
</feature>
<feature type="region of interest" description="Disordered" evidence="1">
    <location>
        <begin position="1756"/>
        <end position="1779"/>
    </location>
</feature>
<feature type="compositionally biased region" description="Polar residues" evidence="1">
    <location>
        <begin position="959"/>
        <end position="980"/>
    </location>
</feature>
<feature type="region of interest" description="Disordered" evidence="1">
    <location>
        <begin position="1338"/>
        <end position="1363"/>
    </location>
</feature>
<feature type="compositionally biased region" description="Acidic residues" evidence="1">
    <location>
        <begin position="1988"/>
        <end position="1999"/>
    </location>
</feature>
<evidence type="ECO:0000313" key="2">
    <source>
        <dbReference type="EMBL" id="KAF7495766.1"/>
    </source>
</evidence>
<feature type="region of interest" description="Disordered" evidence="1">
    <location>
        <begin position="1594"/>
        <end position="1689"/>
    </location>
</feature>
<evidence type="ECO:0000256" key="1">
    <source>
        <dbReference type="SAM" id="MobiDB-lite"/>
    </source>
</evidence>
<feature type="compositionally biased region" description="Polar residues" evidence="1">
    <location>
        <begin position="2027"/>
        <end position="2038"/>
    </location>
</feature>
<reference evidence="3" key="3">
    <citation type="submission" date="2022-06" db="UniProtKB">
        <authorList>
            <consortium name="EnsemblMetazoa"/>
        </authorList>
    </citation>
    <scope>IDENTIFICATION</scope>
</reference>
<feature type="compositionally biased region" description="Acidic residues" evidence="1">
    <location>
        <begin position="2267"/>
        <end position="2278"/>
    </location>
</feature>
<feature type="compositionally biased region" description="Low complexity" evidence="1">
    <location>
        <begin position="289"/>
        <end position="333"/>
    </location>
</feature>
<feature type="compositionally biased region" description="Pro residues" evidence="1">
    <location>
        <begin position="121"/>
        <end position="132"/>
    </location>
</feature>
<organism evidence="2">
    <name type="scientific">Sarcoptes scabiei</name>
    <name type="common">Itch mite</name>
    <name type="synonym">Acarus scabiei</name>
    <dbReference type="NCBI Taxonomy" id="52283"/>
    <lineage>
        <taxon>Eukaryota</taxon>
        <taxon>Metazoa</taxon>
        <taxon>Ecdysozoa</taxon>
        <taxon>Arthropoda</taxon>
        <taxon>Chelicerata</taxon>
        <taxon>Arachnida</taxon>
        <taxon>Acari</taxon>
        <taxon>Acariformes</taxon>
        <taxon>Sarcoptiformes</taxon>
        <taxon>Astigmata</taxon>
        <taxon>Psoroptidia</taxon>
        <taxon>Sarcoptoidea</taxon>
        <taxon>Sarcoptidae</taxon>
        <taxon>Sarcoptinae</taxon>
        <taxon>Sarcoptes</taxon>
    </lineage>
</organism>
<feature type="compositionally biased region" description="Polar residues" evidence="1">
    <location>
        <begin position="917"/>
        <end position="931"/>
    </location>
</feature>
<dbReference type="OrthoDB" id="6517054at2759"/>
<feature type="compositionally biased region" description="Basic and acidic residues" evidence="1">
    <location>
        <begin position="1508"/>
        <end position="1521"/>
    </location>
</feature>
<proteinExistence type="predicted"/>
<feature type="region of interest" description="Disordered" evidence="1">
    <location>
        <begin position="1986"/>
        <end position="2070"/>
    </location>
</feature>
<evidence type="ECO:0000313" key="3">
    <source>
        <dbReference type="EnsemblMetazoa" id="KAF7495766.1"/>
    </source>
</evidence>
<feature type="compositionally biased region" description="Acidic residues" evidence="1">
    <location>
        <begin position="622"/>
        <end position="635"/>
    </location>
</feature>
<name>A0A834VG80_SARSC</name>
<feature type="region of interest" description="Disordered" evidence="1">
    <location>
        <begin position="180"/>
        <end position="200"/>
    </location>
</feature>
<dbReference type="Proteomes" id="UP000070412">
    <property type="component" value="Unassembled WGS sequence"/>
</dbReference>
<feature type="compositionally biased region" description="Polar residues" evidence="1">
    <location>
        <begin position="2000"/>
        <end position="2011"/>
    </location>
</feature>
<sequence length="2552" mass="290395">MFHSKIKTIEKNCSDFESNFRNESNLANHYQSSISLHSQNYSTNQDFNVGVGVGDDDDDDDGLNNRCKKAKIRKFPSQLILNESKSFLLRTFKPSLRNLRRYLSNGSLNQIQPKQSSSKESPPPPPPPPPPSSSSSSFLNKQIETTTTSAMMNELENNDCYTNESMRSSTIIYVRQSTNDATNHNSIKHPPPFQKPKRTTSVQNLMQTNPSNSNNKAKSGREIANKIDLKPENRINLNAVSVPNLLSLVTIDQCMDQIESSIDDPKRDDHIGSSDLQESTIETPPQFPSSISNQSSLSLQSSQQSSNIESSDSDFNTNSSQSISIQVNSSTSNLDRNQTNGLFRKNDPPPIASKRFINNHNHNHHQHQHQLQQQQKNFSANPQNHSNLETKNLQKINQSRTLPLGLNYGAAVLRIADVDCNLALECPTTTSPLVNAEDLFQSATIINGHLEYPRFSTQNLRFQTLPIGNFQLDDHRYLTYGTSAQLQQEFGKFLPWPTLTEFRLRRKLRRFKRTARKLFLNGNNFVGKSFNRIQNVRKLIKMTKLVENDTELLREMLSRGQLNDYKDRDQNAQLSLSRSSSLTSLLNLIEEVNKNLSNGFKDDDDDDEDDGIESDPTRDCDDGGGDDDNNDDDNNTDGNRRKNTRFKRQPPKCPPRLKRTQSSINVGNIGAKNFLDNSVPKQSDSIGATQTLDRWSRNIDSYRIAFVAADSKRQRRKLESSKENDQADSETISVKSLDSYFGNIPTQNIATNEDEISIRNNETDQILVTSSKTAIDRNVEQSRQHQDQSKDSRVLCVRSHFQINDGTIYLEDSDWEMCSEISEPFTSLNENNQSLDKRKNSIDLKNDQAKKSIEINFDDKKEEKTDSVIEVKDQLDPNEIIITDIGPNSDDDVIDYGVSVIAKPNFEKKIIRSVHQAVSKTPESIGGQTNESESDRLKKVYSSNRANLSDSKRSDCLPLSSNQNKNEIHQTNSVDSLTKSEGNHLKDLDRSDSSRNKIVNKRSEKEAQIEQTESTEPPKSVEPKIVSGEENVHASKEILEQKFQSKENGEVIVDERKRSRLQENIKNSDETERLKRSILANKTNEKIGQTNSTGNKNNRSDRNQIERFKFRFNRFASRKTSTSNSDIKGVRKIDSLSSVKEKSNVNQNIDGSKINNKINVNENNDDHDKDEEKKENGEEDRQHQLQQQQQQQQSVKKLIEQFNQNNTIKKMFEETNLNDDDEENDDVDVPIDDVKTSETKSATQQQRHQNRSNVEKFLALLNGSTLSNGLLTMRRRKMSPPSSKIEERSERSDPTNNGSIMELGENSNPKNNQNETYEFIEQLIRKIVAEHQMEYSKSLSNSATHSPPSGSISIGSSESFDSSLSSSQSTNNLLLLLMMLQYQQQQQQQHQQQQQERLNEIKLLHSLKLWKSLDLENNNVFDNTDIGDDYNLDDFIAKRMRPKTSKSIQTSAMINDEQQRLKRMEFENILKKVQILFDEWCQNSEQSMRSPMKSIELNRNDSIQTKTIRNDEENREKKTISDPKIGITTKPKSSFFNRKKLKIGKNPMNQSDCFAIKTISNHNDDGNRDQTDSLNDKTLNIETFEVEKKKDFTDSIDNESSSLKPTSIPSTSASSNLNSNLIDVEEREQSKSIESSSRSNSSNITTTKIEVIQSNSHNQLGNESSEILSSTASTTTKATTSSQPPPPQYRTVLQLKSNHCQSKFSLIQMVRNQIEKKRIKNKMEMIRKEQKGKNVDRLRASTLSLATVIEENRCTNGSKSMTIDSKSNHRQQQQPERSEQIVTLANTSKIEIKTPLLSDRTVKVIDTKQINTIQTRGQKLIEKEKNTKTLKRFWLFSVDKDDALKKSSPSSSALAAVAVAEKTSKRFLPQRSKSILNISEPFPIGIESMIDTGNPVRRSNTIGSEKSRLLREAIRNRQNQCIDKSLQISRSTISPLLLSRRAIPKRSVSRLLLKPSMMNSERKYRSLIKLNEPFGDDEQIWYDHQDDSDAYDDDEDDGDNNSIIRSENVNFQEPDLLQRSRTRTKQEPISKSLRSSRMTSLFPPSSSLSLSFSNSTPTSSSSSSLSSSLPSTANVYLRNLNQNNREEIDGRVSYPHSHSNHQRHCFDHRIPQQSFSNSIQLRNQDYRSRSNENKTNSGNNNDINPSSTISLSSLCSSTIVSSDPSVSTSTLVSTASTSTSSSLSQITAPSESSSSTSTSSSMIKSTTGVSRSRLLNDRNQTIRWRELEEQQQRQQQQSKPTQKAFEFRSRSNLIAQSNDQSRHQCFDDDDDDEDDDADDRINNLRKFSRQNVVKFCENTANRKRSPRSSSKPSTSTSSTSSSSMIRSRFLKKSSVPMSPSSERYHRIVVDENVEENEANDDFDDDNVRFDYRNEDDDDDDDDEMDRNQSKRSKKIIDNHHHHHHHNHHLDDLKIFERNRLDSNRKTMEKYFTDDRCAIERSDYRAKNIENNNLEKKTSNSVEKARDNYRDFSQEISFDSILSIIISPLEAQRSIHSDNNNNNNSDTGRGGGGDRYLNRESGHNQYSPPPPSSSSSSQQQQRQHHRSIINLIG</sequence>
<feature type="compositionally biased region" description="Low complexity" evidence="1">
    <location>
        <begin position="2497"/>
        <end position="2506"/>
    </location>
</feature>